<sequence length="382" mass="42172">MKVSKTMLLSTAAGILLSLTTHSVSAHHVKAEHHFKVTAQTETDPVASGDDAADDPAIWVHEKHPEKSKLITTNKKSGLVVYDLNGKQLQSYEFGKLNNVDLRYDFPLNGEKIDIAAASNRSEGKNTIEVYAIDGDKGKLKSITDPHHPISTDISEVYGFSLYHSQKTGAFYALVTGKQGEFEQYEIVDNGKGYVTGKLVREFKLNSQTEGLVADDEYGNLYIAEENEAIWKFQAEPDGGSKGRVVDRATRERLTADIEGLTIYYAPDGKGYLMASSQGNNSYAMYERQGSNRYIANFDIADGEKIDGTSDTDGIDVLGFGLGPKYPYGIFVAQDGENIDNEQAVNQNFKIVSWEQIAKHLGGKPDFHKQVNPRKLKDRSDG</sequence>
<dbReference type="AlphaFoldDB" id="A0AAP3CNR1"/>
<proteinExistence type="predicted"/>
<dbReference type="PROSITE" id="PS51662">
    <property type="entry name" value="BP_PHYTASE"/>
    <property type="match status" value="1"/>
</dbReference>
<protein>
    <submittedName>
        <fullName evidence="4">Phytase</fullName>
    </submittedName>
</protein>
<dbReference type="InterPro" id="IPR011042">
    <property type="entry name" value="6-blade_b-propeller_TolB-like"/>
</dbReference>
<evidence type="ECO:0000313" key="5">
    <source>
        <dbReference type="Proteomes" id="UP001067121"/>
    </source>
</evidence>
<feature type="compositionally biased region" description="Basic residues" evidence="1">
    <location>
        <begin position="371"/>
        <end position="382"/>
    </location>
</feature>
<feature type="signal peptide" evidence="2">
    <location>
        <begin position="1"/>
        <end position="26"/>
    </location>
</feature>
<dbReference type="Pfam" id="PF02333">
    <property type="entry name" value="Phytase"/>
    <property type="match status" value="1"/>
</dbReference>
<feature type="chain" id="PRO_5042946283" evidence="2">
    <location>
        <begin position="27"/>
        <end position="382"/>
    </location>
</feature>
<evidence type="ECO:0000256" key="1">
    <source>
        <dbReference type="SAM" id="MobiDB-lite"/>
    </source>
</evidence>
<name>A0AAP3CNR1_BACVA</name>
<keyword evidence="2" id="KW-0732">Signal</keyword>
<evidence type="ECO:0000256" key="2">
    <source>
        <dbReference type="SAM" id="SignalP"/>
    </source>
</evidence>
<accession>A0AAP3CNR1</accession>
<gene>
    <name evidence="4" type="ORF">MOC71_20070</name>
</gene>
<dbReference type="RefSeq" id="WP_268530016.1">
    <property type="nucleotide sequence ID" value="NZ_JALAOG010000031.1"/>
</dbReference>
<dbReference type="Proteomes" id="UP001067121">
    <property type="component" value="Unassembled WGS sequence"/>
</dbReference>
<comment type="caution">
    <text evidence="4">The sequence shown here is derived from an EMBL/GenBank/DDBJ whole genome shotgun (WGS) entry which is preliminary data.</text>
</comment>
<evidence type="ECO:0000259" key="3">
    <source>
        <dbReference type="PROSITE" id="PS51662"/>
    </source>
</evidence>
<dbReference type="Gene3D" id="2.120.10.30">
    <property type="entry name" value="TolB, C-terminal domain"/>
    <property type="match status" value="1"/>
</dbReference>
<organism evidence="4 5">
    <name type="scientific">Bacillus vallismortis</name>
    <dbReference type="NCBI Taxonomy" id="72361"/>
    <lineage>
        <taxon>Bacteria</taxon>
        <taxon>Bacillati</taxon>
        <taxon>Bacillota</taxon>
        <taxon>Bacilli</taxon>
        <taxon>Bacillales</taxon>
        <taxon>Bacillaceae</taxon>
        <taxon>Bacillus</taxon>
    </lineage>
</organism>
<dbReference type="SUPFAM" id="SSF50956">
    <property type="entry name" value="Thermostable phytase (3-phytase)"/>
    <property type="match status" value="1"/>
</dbReference>
<feature type="region of interest" description="Disordered" evidence="1">
    <location>
        <begin position="363"/>
        <end position="382"/>
    </location>
</feature>
<dbReference type="InterPro" id="IPR003431">
    <property type="entry name" value="B-propeller_Phytase"/>
</dbReference>
<feature type="domain" description="BPP" evidence="3">
    <location>
        <begin position="27"/>
        <end position="361"/>
    </location>
</feature>
<evidence type="ECO:0000313" key="4">
    <source>
        <dbReference type="EMBL" id="MCY8318962.1"/>
    </source>
</evidence>
<dbReference type="GO" id="GO:0016158">
    <property type="term" value="F:inositol hexakisphosphate 3-phosphatase activity"/>
    <property type="evidence" value="ECO:0007669"/>
    <property type="project" value="InterPro"/>
</dbReference>
<reference evidence="4" key="1">
    <citation type="submission" date="2022-02" db="EMBL/GenBank/DDBJ databases">
        <title>Crop Bioprotection Bacillus Genome Sequencing.</title>
        <authorList>
            <person name="Dunlap C."/>
        </authorList>
    </citation>
    <scope>NUCLEOTIDE SEQUENCE</scope>
    <source>
        <strain evidence="4">98-1</strain>
    </source>
</reference>
<dbReference type="EMBL" id="JALAOH010000100">
    <property type="protein sequence ID" value="MCY8318962.1"/>
    <property type="molecule type" value="Genomic_DNA"/>
</dbReference>